<keyword evidence="2" id="KW-1185">Reference proteome</keyword>
<gene>
    <name evidence="1" type="ORF">X975_25286</name>
</gene>
<dbReference type="AlphaFoldDB" id="A0A087TDU2"/>
<feature type="non-terminal residue" evidence="1">
    <location>
        <position position="45"/>
    </location>
</feature>
<sequence>MSGSPFAGIEIGSRTQHVAGEVLSFIRHTPGINCIDRIRQVQPVP</sequence>
<accession>A0A087TDU2</accession>
<name>A0A087TDU2_STEMI</name>
<proteinExistence type="predicted"/>
<evidence type="ECO:0000313" key="2">
    <source>
        <dbReference type="Proteomes" id="UP000054359"/>
    </source>
</evidence>
<evidence type="ECO:0000313" key="1">
    <source>
        <dbReference type="EMBL" id="KFM63281.1"/>
    </source>
</evidence>
<dbReference type="EMBL" id="KK114770">
    <property type="protein sequence ID" value="KFM63281.1"/>
    <property type="molecule type" value="Genomic_DNA"/>
</dbReference>
<organism evidence="1 2">
    <name type="scientific">Stegodyphus mimosarum</name>
    <name type="common">African social velvet spider</name>
    <dbReference type="NCBI Taxonomy" id="407821"/>
    <lineage>
        <taxon>Eukaryota</taxon>
        <taxon>Metazoa</taxon>
        <taxon>Ecdysozoa</taxon>
        <taxon>Arthropoda</taxon>
        <taxon>Chelicerata</taxon>
        <taxon>Arachnida</taxon>
        <taxon>Araneae</taxon>
        <taxon>Araneomorphae</taxon>
        <taxon>Entelegynae</taxon>
        <taxon>Eresoidea</taxon>
        <taxon>Eresidae</taxon>
        <taxon>Stegodyphus</taxon>
    </lineage>
</organism>
<protein>
    <submittedName>
        <fullName evidence="1">Uncharacterized protein</fullName>
    </submittedName>
</protein>
<reference evidence="1 2" key="1">
    <citation type="submission" date="2013-11" db="EMBL/GenBank/DDBJ databases">
        <title>Genome sequencing of Stegodyphus mimosarum.</title>
        <authorList>
            <person name="Bechsgaard J."/>
        </authorList>
    </citation>
    <scope>NUCLEOTIDE SEQUENCE [LARGE SCALE GENOMIC DNA]</scope>
</reference>
<dbReference type="Proteomes" id="UP000054359">
    <property type="component" value="Unassembled WGS sequence"/>
</dbReference>